<comment type="caution">
    <text evidence="1">The sequence shown here is derived from an EMBL/GenBank/DDBJ whole genome shotgun (WGS) entry which is preliminary data.</text>
</comment>
<dbReference type="Proteomes" id="UP000551758">
    <property type="component" value="Unassembled WGS sequence"/>
</dbReference>
<dbReference type="AlphaFoldDB" id="A0A7J7EKM0"/>
<reference evidence="1 2" key="1">
    <citation type="journal article" date="2020" name="Mol. Biol. Evol.">
        <title>Interspecific Gene Flow and the Evolution of Specialization in Black and White Rhinoceros.</title>
        <authorList>
            <person name="Moodley Y."/>
            <person name="Westbury M.V."/>
            <person name="Russo I.M."/>
            <person name="Gopalakrishnan S."/>
            <person name="Rakotoarivelo A."/>
            <person name="Olsen R.A."/>
            <person name="Prost S."/>
            <person name="Tunstall T."/>
            <person name="Ryder O.A."/>
            <person name="Dalen L."/>
            <person name="Bruford M.W."/>
        </authorList>
    </citation>
    <scope>NUCLEOTIDE SEQUENCE [LARGE SCALE GENOMIC DNA]</scope>
    <source>
        <strain evidence="1">SBR-YM</strain>
        <tissue evidence="1">Skin</tissue>
    </source>
</reference>
<proteinExistence type="predicted"/>
<gene>
    <name evidence="1" type="ORF">HPG69_017564</name>
</gene>
<evidence type="ECO:0000313" key="2">
    <source>
        <dbReference type="Proteomes" id="UP000551758"/>
    </source>
</evidence>
<sequence length="120" mass="13151">MKPYPPIRAATDLAAGAAGNPREDPSPPPQYLLQTFPHILGLLLDSGFTTLLVTVAGETKPIRDEGSRMASAARMGNWAVICRTQAAGSFTSAFAALVLSPTELVKCWLQTRIKWRRWER</sequence>
<name>A0A7J7EKM0_DICBM</name>
<evidence type="ECO:0000313" key="1">
    <source>
        <dbReference type="EMBL" id="KAF5916330.1"/>
    </source>
</evidence>
<dbReference type="EMBL" id="JACDTQ010002715">
    <property type="protein sequence ID" value="KAF5916330.1"/>
    <property type="molecule type" value="Genomic_DNA"/>
</dbReference>
<keyword evidence="2" id="KW-1185">Reference proteome</keyword>
<organism evidence="1 2">
    <name type="scientific">Diceros bicornis minor</name>
    <name type="common">South-central black rhinoceros</name>
    <dbReference type="NCBI Taxonomy" id="77932"/>
    <lineage>
        <taxon>Eukaryota</taxon>
        <taxon>Metazoa</taxon>
        <taxon>Chordata</taxon>
        <taxon>Craniata</taxon>
        <taxon>Vertebrata</taxon>
        <taxon>Euteleostomi</taxon>
        <taxon>Mammalia</taxon>
        <taxon>Eutheria</taxon>
        <taxon>Laurasiatheria</taxon>
        <taxon>Perissodactyla</taxon>
        <taxon>Rhinocerotidae</taxon>
        <taxon>Diceros</taxon>
    </lineage>
</organism>
<accession>A0A7J7EKM0</accession>
<protein>
    <submittedName>
        <fullName evidence="1">Uncharacterized protein</fullName>
    </submittedName>
</protein>